<evidence type="ECO:0000259" key="6">
    <source>
        <dbReference type="Pfam" id="PF00171"/>
    </source>
</evidence>
<feature type="active site" evidence="3">
    <location>
        <position position="256"/>
    </location>
</feature>
<dbReference type="Pfam" id="PF00171">
    <property type="entry name" value="Aldedh"/>
    <property type="match status" value="1"/>
</dbReference>
<feature type="domain" description="Aldehyde dehydrogenase" evidence="6">
    <location>
        <begin position="17"/>
        <end position="479"/>
    </location>
</feature>
<evidence type="ECO:0000256" key="1">
    <source>
        <dbReference type="ARBA" id="ARBA00009986"/>
    </source>
</evidence>
<dbReference type="Gene3D" id="3.40.605.10">
    <property type="entry name" value="Aldehyde Dehydrogenase, Chain A, domain 1"/>
    <property type="match status" value="1"/>
</dbReference>
<reference evidence="7 8" key="1">
    <citation type="submission" date="2023-03" db="EMBL/GenBank/DDBJ databases">
        <title>Genome insight into feeding habits of ladybird beetles.</title>
        <authorList>
            <person name="Li H.-S."/>
            <person name="Huang Y.-H."/>
            <person name="Pang H."/>
        </authorList>
    </citation>
    <scope>NUCLEOTIDE SEQUENCE [LARGE SCALE GENOMIC DNA]</scope>
    <source>
        <strain evidence="7">SYSU_2023b</strain>
        <tissue evidence="7">Whole body</tissue>
    </source>
</reference>
<evidence type="ECO:0000256" key="5">
    <source>
        <dbReference type="SAM" id="Coils"/>
    </source>
</evidence>
<dbReference type="InterPro" id="IPR015590">
    <property type="entry name" value="Aldehyde_DH_dom"/>
</dbReference>
<gene>
    <name evidence="7" type="ORF">WA026_014521</name>
</gene>
<dbReference type="PANTHER" id="PTHR11699">
    <property type="entry name" value="ALDEHYDE DEHYDROGENASE-RELATED"/>
    <property type="match status" value="1"/>
</dbReference>
<comment type="similarity">
    <text evidence="1 4">Belongs to the aldehyde dehydrogenase family.</text>
</comment>
<protein>
    <recommendedName>
        <fullName evidence="6">Aldehyde dehydrogenase domain-containing protein</fullName>
    </recommendedName>
</protein>
<dbReference type="FunFam" id="3.40.309.10:FF:000001">
    <property type="entry name" value="Mitochondrial aldehyde dehydrogenase 2"/>
    <property type="match status" value="1"/>
</dbReference>
<dbReference type="InterPro" id="IPR016160">
    <property type="entry name" value="Ald_DH_CS_CYS"/>
</dbReference>
<dbReference type="FunFam" id="3.40.605.10:FF:000050">
    <property type="entry name" value="Aldehyde dehydrogenase, mitochondrial"/>
    <property type="match status" value="1"/>
</dbReference>
<dbReference type="InterPro" id="IPR016161">
    <property type="entry name" value="Ald_DH/histidinol_DH"/>
</dbReference>
<dbReference type="InterPro" id="IPR029510">
    <property type="entry name" value="Ald_DH_CS_GLU"/>
</dbReference>
<sequence length="506" mass="55000">MTTQIKYTKLFINNEFVEGVNKKYFATINPATGKTIVDIAEGEKEDIELAVEAAREAFRRKSEWRQLSASQRGQLINKLADLINENKEELATLESLDNGKPFQNSLAGDIPFAVSVLKYFGGLADKVHGQTLPADGEVFSLTKKEPVGVVGQIIPWNYPLAMLAWKWGPALAAGCTLVLKPAEQTPLTALFAAALSKQAGFPKGVINVIPGYGPTAGAALALHQHVDKIAFTGSTEVGKKILSYSAQSNMKNVSLELGGKSPLVIFDDADVNEAAQIAHDALFSNQGQNCCAGSRTFVQAKIYDEFVKKATELAKSRKVGDPFNETTQQGPQADQPSIDKIVDLINSGMNEGAKLQTGGKRIGDVGYFVEPTVFSDVKDNMRIAKEEIFGPVQSILKFETMEEVIERANNTDYGLAAGVITKDINRALEFAQAVRAGTVWVNTYNMVLPQTPFGGYKSSGMGRELGPDALEEYLETKTITIMFHQELSENSISLIKTITIKVPSTH</sequence>
<evidence type="ECO:0000256" key="4">
    <source>
        <dbReference type="RuleBase" id="RU003345"/>
    </source>
</evidence>
<evidence type="ECO:0000313" key="7">
    <source>
        <dbReference type="EMBL" id="KAK9881173.1"/>
    </source>
</evidence>
<dbReference type="InterPro" id="IPR016162">
    <property type="entry name" value="Ald_DH_N"/>
</dbReference>
<keyword evidence="8" id="KW-1185">Reference proteome</keyword>
<accession>A0AAW1UIX1</accession>
<dbReference type="PROSITE" id="PS00687">
    <property type="entry name" value="ALDEHYDE_DEHYDR_GLU"/>
    <property type="match status" value="1"/>
</dbReference>
<organism evidence="7 8">
    <name type="scientific">Henosepilachna vigintioctopunctata</name>
    <dbReference type="NCBI Taxonomy" id="420089"/>
    <lineage>
        <taxon>Eukaryota</taxon>
        <taxon>Metazoa</taxon>
        <taxon>Ecdysozoa</taxon>
        <taxon>Arthropoda</taxon>
        <taxon>Hexapoda</taxon>
        <taxon>Insecta</taxon>
        <taxon>Pterygota</taxon>
        <taxon>Neoptera</taxon>
        <taxon>Endopterygota</taxon>
        <taxon>Coleoptera</taxon>
        <taxon>Polyphaga</taxon>
        <taxon>Cucujiformia</taxon>
        <taxon>Coccinelloidea</taxon>
        <taxon>Coccinellidae</taxon>
        <taxon>Epilachninae</taxon>
        <taxon>Epilachnini</taxon>
        <taxon>Henosepilachna</taxon>
    </lineage>
</organism>
<comment type="caution">
    <text evidence="7">The sequence shown here is derived from an EMBL/GenBank/DDBJ whole genome shotgun (WGS) entry which is preliminary data.</text>
</comment>
<evidence type="ECO:0000256" key="2">
    <source>
        <dbReference type="ARBA" id="ARBA00023002"/>
    </source>
</evidence>
<evidence type="ECO:0000313" key="8">
    <source>
        <dbReference type="Proteomes" id="UP001431783"/>
    </source>
</evidence>
<proteinExistence type="inferred from homology"/>
<feature type="coiled-coil region" evidence="5">
    <location>
        <begin position="37"/>
        <end position="96"/>
    </location>
</feature>
<dbReference type="PROSITE" id="PS00070">
    <property type="entry name" value="ALDEHYDE_DEHYDR_CYS"/>
    <property type="match status" value="1"/>
</dbReference>
<dbReference type="Proteomes" id="UP001431783">
    <property type="component" value="Unassembled WGS sequence"/>
</dbReference>
<dbReference type="EMBL" id="JARQZJ010000067">
    <property type="protein sequence ID" value="KAK9881173.1"/>
    <property type="molecule type" value="Genomic_DNA"/>
</dbReference>
<keyword evidence="2 4" id="KW-0560">Oxidoreductase</keyword>
<dbReference type="Gene3D" id="3.40.309.10">
    <property type="entry name" value="Aldehyde Dehydrogenase, Chain A, domain 2"/>
    <property type="match status" value="1"/>
</dbReference>
<dbReference type="InterPro" id="IPR016163">
    <property type="entry name" value="Ald_DH_C"/>
</dbReference>
<name>A0AAW1UIX1_9CUCU</name>
<dbReference type="AlphaFoldDB" id="A0AAW1UIX1"/>
<evidence type="ECO:0000256" key="3">
    <source>
        <dbReference type="PROSITE-ProRule" id="PRU10007"/>
    </source>
</evidence>
<dbReference type="SUPFAM" id="SSF53720">
    <property type="entry name" value="ALDH-like"/>
    <property type="match status" value="1"/>
</dbReference>
<dbReference type="FunFam" id="3.40.605.10:FF:000026">
    <property type="entry name" value="Aldehyde dehydrogenase, putative"/>
    <property type="match status" value="1"/>
</dbReference>
<dbReference type="GO" id="GO:0016620">
    <property type="term" value="F:oxidoreductase activity, acting on the aldehyde or oxo group of donors, NAD or NADP as acceptor"/>
    <property type="evidence" value="ECO:0007669"/>
    <property type="project" value="InterPro"/>
</dbReference>
<keyword evidence="5" id="KW-0175">Coiled coil</keyword>